<keyword evidence="3" id="KW-1185">Reference proteome</keyword>
<evidence type="ECO:0000256" key="1">
    <source>
        <dbReference type="SAM" id="MobiDB-lite"/>
    </source>
</evidence>
<proteinExistence type="predicted"/>
<dbReference type="AlphaFoldDB" id="E9FYN1"/>
<dbReference type="STRING" id="6669.E9FYN1"/>
<evidence type="ECO:0000313" key="3">
    <source>
        <dbReference type="Proteomes" id="UP000000305"/>
    </source>
</evidence>
<dbReference type="OrthoDB" id="300641at2759"/>
<dbReference type="EMBL" id="GL732527">
    <property type="protein sequence ID" value="EFX87741.1"/>
    <property type="molecule type" value="Genomic_DNA"/>
</dbReference>
<feature type="region of interest" description="Disordered" evidence="1">
    <location>
        <begin position="73"/>
        <end position="144"/>
    </location>
</feature>
<reference evidence="2 3" key="1">
    <citation type="journal article" date="2011" name="Science">
        <title>The ecoresponsive genome of Daphnia pulex.</title>
        <authorList>
            <person name="Colbourne J.K."/>
            <person name="Pfrender M.E."/>
            <person name="Gilbert D."/>
            <person name="Thomas W.K."/>
            <person name="Tucker A."/>
            <person name="Oakley T.H."/>
            <person name="Tokishita S."/>
            <person name="Aerts A."/>
            <person name="Arnold G.J."/>
            <person name="Basu M.K."/>
            <person name="Bauer D.J."/>
            <person name="Caceres C.E."/>
            <person name="Carmel L."/>
            <person name="Casola C."/>
            <person name="Choi J.H."/>
            <person name="Detter J.C."/>
            <person name="Dong Q."/>
            <person name="Dusheyko S."/>
            <person name="Eads B.D."/>
            <person name="Frohlich T."/>
            <person name="Geiler-Samerotte K.A."/>
            <person name="Gerlach D."/>
            <person name="Hatcher P."/>
            <person name="Jogdeo S."/>
            <person name="Krijgsveld J."/>
            <person name="Kriventseva E.V."/>
            <person name="Kultz D."/>
            <person name="Laforsch C."/>
            <person name="Lindquist E."/>
            <person name="Lopez J."/>
            <person name="Manak J.R."/>
            <person name="Muller J."/>
            <person name="Pangilinan J."/>
            <person name="Patwardhan R.P."/>
            <person name="Pitluck S."/>
            <person name="Pritham E.J."/>
            <person name="Rechtsteiner A."/>
            <person name="Rho M."/>
            <person name="Rogozin I.B."/>
            <person name="Sakarya O."/>
            <person name="Salamov A."/>
            <person name="Schaack S."/>
            <person name="Shapiro H."/>
            <person name="Shiga Y."/>
            <person name="Skalitzky C."/>
            <person name="Smith Z."/>
            <person name="Souvorov A."/>
            <person name="Sung W."/>
            <person name="Tang Z."/>
            <person name="Tsuchiya D."/>
            <person name="Tu H."/>
            <person name="Vos H."/>
            <person name="Wang M."/>
            <person name="Wolf Y.I."/>
            <person name="Yamagata H."/>
            <person name="Yamada T."/>
            <person name="Ye Y."/>
            <person name="Shaw J.R."/>
            <person name="Andrews J."/>
            <person name="Crease T.J."/>
            <person name="Tang H."/>
            <person name="Lucas S.M."/>
            <person name="Robertson H.M."/>
            <person name="Bork P."/>
            <person name="Koonin E.V."/>
            <person name="Zdobnov E.M."/>
            <person name="Grigoriev I.V."/>
            <person name="Lynch M."/>
            <person name="Boore J.L."/>
        </authorList>
    </citation>
    <scope>NUCLEOTIDE SEQUENCE [LARGE SCALE GENOMIC DNA]</scope>
</reference>
<name>E9FYN1_DAPPU</name>
<dbReference type="HOGENOM" id="CLU_638206_0_0_1"/>
<organism evidence="2 3">
    <name type="scientific">Daphnia pulex</name>
    <name type="common">Water flea</name>
    <dbReference type="NCBI Taxonomy" id="6669"/>
    <lineage>
        <taxon>Eukaryota</taxon>
        <taxon>Metazoa</taxon>
        <taxon>Ecdysozoa</taxon>
        <taxon>Arthropoda</taxon>
        <taxon>Crustacea</taxon>
        <taxon>Branchiopoda</taxon>
        <taxon>Diplostraca</taxon>
        <taxon>Cladocera</taxon>
        <taxon>Anomopoda</taxon>
        <taxon>Daphniidae</taxon>
        <taxon>Daphnia</taxon>
    </lineage>
</organism>
<protein>
    <submittedName>
        <fullName evidence="2">Uncharacterized protein</fullName>
    </submittedName>
</protein>
<dbReference type="Proteomes" id="UP000000305">
    <property type="component" value="Unassembled WGS sequence"/>
</dbReference>
<evidence type="ECO:0000313" key="2">
    <source>
        <dbReference type="EMBL" id="EFX87741.1"/>
    </source>
</evidence>
<dbReference type="InParanoid" id="E9FYN1"/>
<dbReference type="KEGG" id="dpx:DAPPUDRAFT_312034"/>
<feature type="compositionally biased region" description="Basic and acidic residues" evidence="1">
    <location>
        <begin position="128"/>
        <end position="144"/>
    </location>
</feature>
<gene>
    <name evidence="2" type="ORF">DAPPUDRAFT_312034</name>
</gene>
<accession>E9FYN1</accession>
<sequence length="430" mass="48237">MPPSVSVTAGDEDSAALGLIDQTKDNSAQEVAAGEEIKPNPFPFELPVLRSVSASQLPPPMVRQEPELVLPTLRPVPEKSAEASDSVAGDVSPAVQWELPPLDSRPNLQALLEREKRAAEAAVNNEALKQRQEEQQRKQQQEELQRKQQQEEQLRKLQQEEQLRKQQQLEQQRKQQEEAQQKVMKQLEQQQHQQQFQHVQMQTRQQQQQLQFNQQQVTVTEEMRMAQEAQLAKLSVRLKVQRFESSGPAPINYIGQVSVSQSGSPRQSGMQTPTQHIALTGRNKPTQVFASAPPVTPPVAKPSDVRLVSNTKENSAPVPLPAKSMVTPRMMEQTYHNESTPLLPKTTVTASHIQPPMVILQQQPAPQVLDPFAGVQLRQPAISKTLINSNDLDSSLNRRSLADYTNYNTAPRGWTSAAQEIYRPVTFKMA</sequence>